<proteinExistence type="predicted"/>
<dbReference type="Proteomes" id="UP000242254">
    <property type="component" value="Unassembled WGS sequence"/>
</dbReference>
<evidence type="ECO:0000256" key="2">
    <source>
        <dbReference type="SAM" id="MobiDB-lite"/>
    </source>
</evidence>
<feature type="coiled-coil region" evidence="1">
    <location>
        <begin position="171"/>
        <end position="219"/>
    </location>
</feature>
<dbReference type="GeneID" id="35441496"/>
<accession>A0A2G4T243</accession>
<feature type="region of interest" description="Disordered" evidence="2">
    <location>
        <begin position="362"/>
        <end position="395"/>
    </location>
</feature>
<sequence length="447" mass="51492">MADNFDVTDAFRMMRFSLKNYNWKVSLEDHLHLALASTSILFLSPNRYPDEVKPCFKHNDWIAVINFMHDMYDIKKVPMPLNTVTNMLAIIDNLWTKTINREQAETSFKPLSLSSYEHKFVKALSALIIKLPPVSIEDVNEFELCTRNREEMLNSFVLAIISTQNEIKDAVKTISAQVAEIKNEIKELRTTKEEYEERLFEMQQENAKLRAQLESILANTADSSRPRRTRHGELIQGLFLDKLYPDRSAQHSVIEGIKSKRQFFWGLLRKLMEDVHGSPVDNVIFDAARDHITIFRLPALIREVKYKHQIENAIEALEEIAVPFIPLRASVGSWGANLMLRYYWACNEKNRYFAAFSNEQDQTPQNNTVHGRDSCQTSSSASTLHEESDESDDCDISDVRHIDAASIFTSTIHHCKANDTNKRRSNNKVKKVSILPKEQSQANQIEV</sequence>
<evidence type="ECO:0000313" key="4">
    <source>
        <dbReference type="Proteomes" id="UP000242254"/>
    </source>
</evidence>
<protein>
    <submittedName>
        <fullName evidence="3">Uncharacterized protein</fullName>
    </submittedName>
</protein>
<evidence type="ECO:0000256" key="1">
    <source>
        <dbReference type="SAM" id="Coils"/>
    </source>
</evidence>
<dbReference type="RefSeq" id="XP_023468797.1">
    <property type="nucleotide sequence ID" value="XM_023610506.1"/>
</dbReference>
<dbReference type="AlphaFoldDB" id="A0A2G4T243"/>
<reference evidence="3 4" key="1">
    <citation type="journal article" date="2016" name="Proc. Natl. Acad. Sci. U.S.A.">
        <title>Lipid metabolic changes in an early divergent fungus govern the establishment of a mutualistic symbiosis with endobacteria.</title>
        <authorList>
            <person name="Lastovetsky O.A."/>
            <person name="Gaspar M.L."/>
            <person name="Mondo S.J."/>
            <person name="LaButti K.M."/>
            <person name="Sandor L."/>
            <person name="Grigoriev I.V."/>
            <person name="Henry S.A."/>
            <person name="Pawlowska T.E."/>
        </authorList>
    </citation>
    <scope>NUCLEOTIDE SEQUENCE [LARGE SCALE GENOMIC DNA]</scope>
    <source>
        <strain evidence="3 4">ATCC 52813</strain>
    </source>
</reference>
<keyword evidence="4" id="KW-1185">Reference proteome</keyword>
<name>A0A2G4T243_RHIZD</name>
<keyword evidence="1" id="KW-0175">Coiled coil</keyword>
<evidence type="ECO:0000313" key="3">
    <source>
        <dbReference type="EMBL" id="PHZ15089.1"/>
    </source>
</evidence>
<feature type="compositionally biased region" description="Polar residues" evidence="2">
    <location>
        <begin position="362"/>
        <end position="383"/>
    </location>
</feature>
<dbReference type="EMBL" id="KZ303844">
    <property type="protein sequence ID" value="PHZ15089.1"/>
    <property type="molecule type" value="Genomic_DNA"/>
</dbReference>
<gene>
    <name evidence="3" type="ORF">RHIMIDRAFT_248312</name>
</gene>
<organism evidence="3 4">
    <name type="scientific">Rhizopus microsporus ATCC 52813</name>
    <dbReference type="NCBI Taxonomy" id="1340429"/>
    <lineage>
        <taxon>Eukaryota</taxon>
        <taxon>Fungi</taxon>
        <taxon>Fungi incertae sedis</taxon>
        <taxon>Mucoromycota</taxon>
        <taxon>Mucoromycotina</taxon>
        <taxon>Mucoromycetes</taxon>
        <taxon>Mucorales</taxon>
        <taxon>Mucorineae</taxon>
        <taxon>Rhizopodaceae</taxon>
        <taxon>Rhizopus</taxon>
    </lineage>
</organism>